<name>A0A914WWT8_9BILA</name>
<proteinExistence type="predicted"/>
<keyword evidence="3" id="KW-1185">Reference proteome</keyword>
<feature type="region of interest" description="Disordered" evidence="1">
    <location>
        <begin position="157"/>
        <end position="185"/>
    </location>
</feature>
<dbReference type="WBParaSite" id="PSAMB.scaffold5136size14259.g25975.t1">
    <property type="protein sequence ID" value="PSAMB.scaffold5136size14259.g25975.t1"/>
    <property type="gene ID" value="PSAMB.scaffold5136size14259.g25975"/>
</dbReference>
<feature type="compositionally biased region" description="Low complexity" evidence="1">
    <location>
        <begin position="205"/>
        <end position="226"/>
    </location>
</feature>
<reference evidence="4" key="1">
    <citation type="submission" date="2022-11" db="UniProtKB">
        <authorList>
            <consortium name="WormBaseParasite"/>
        </authorList>
    </citation>
    <scope>IDENTIFICATION</scope>
</reference>
<feature type="compositionally biased region" description="Polar residues" evidence="1">
    <location>
        <begin position="343"/>
        <end position="357"/>
    </location>
</feature>
<protein>
    <submittedName>
        <fullName evidence="4">Uncharacterized protein</fullName>
    </submittedName>
</protein>
<accession>A0A914WWT8</accession>
<feature type="signal peptide" evidence="2">
    <location>
        <begin position="1"/>
        <end position="16"/>
    </location>
</feature>
<dbReference type="Proteomes" id="UP000887566">
    <property type="component" value="Unplaced"/>
</dbReference>
<organism evidence="3 4">
    <name type="scientific">Plectus sambesii</name>
    <dbReference type="NCBI Taxonomy" id="2011161"/>
    <lineage>
        <taxon>Eukaryota</taxon>
        <taxon>Metazoa</taxon>
        <taxon>Ecdysozoa</taxon>
        <taxon>Nematoda</taxon>
        <taxon>Chromadorea</taxon>
        <taxon>Plectida</taxon>
        <taxon>Plectina</taxon>
        <taxon>Plectoidea</taxon>
        <taxon>Plectidae</taxon>
        <taxon>Plectus</taxon>
    </lineage>
</organism>
<feature type="compositionally biased region" description="Polar residues" evidence="1">
    <location>
        <begin position="68"/>
        <end position="85"/>
    </location>
</feature>
<feature type="region of interest" description="Disordered" evidence="1">
    <location>
        <begin position="41"/>
        <end position="108"/>
    </location>
</feature>
<feature type="region of interest" description="Disordered" evidence="1">
    <location>
        <begin position="201"/>
        <end position="257"/>
    </location>
</feature>
<evidence type="ECO:0000313" key="4">
    <source>
        <dbReference type="WBParaSite" id="PSAMB.scaffold5136size14259.g25975.t1"/>
    </source>
</evidence>
<evidence type="ECO:0000313" key="3">
    <source>
        <dbReference type="Proteomes" id="UP000887566"/>
    </source>
</evidence>
<feature type="compositionally biased region" description="Low complexity" evidence="1">
    <location>
        <begin position="41"/>
        <end position="55"/>
    </location>
</feature>
<feature type="chain" id="PRO_5036733474" evidence="2">
    <location>
        <begin position="17"/>
        <end position="372"/>
    </location>
</feature>
<keyword evidence="2" id="KW-0732">Signal</keyword>
<sequence length="372" mass="38589">MWSLPLVAVLVAFACASPIPQASENAIGSSTLRSELSSTESSLSSISSSQSTERTTPTRHTLRPFSFSPRTLKTHQPTSHQTTTRHTFKPLGGAKHTTTPVASESSTTISSAAETTSALNRLGRAANVESWQLAESTSTAKVEELSTPSVAPHAFEQSTTAATTPAVRIGEESTSASTPSTTSLPIRNVRAANHMNDPEWQLAESSSTASISSSAATPVSTPSTTSLPIRALEETTSSVVTPAAGHIGAESTTSALPVRSVRNAPEWAQPGWQLAETSSTVGIDASTTSALNDTASTPAIGNSMEDAPWQLEESSSTIEAESTSSISPAVGMSHDGAPWPQMEESSSTFQAESTSAIPSPAMGNSMDGDNWA</sequence>
<evidence type="ECO:0000256" key="2">
    <source>
        <dbReference type="SAM" id="SignalP"/>
    </source>
</evidence>
<feature type="compositionally biased region" description="Low complexity" evidence="1">
    <location>
        <begin position="173"/>
        <end position="183"/>
    </location>
</feature>
<evidence type="ECO:0000256" key="1">
    <source>
        <dbReference type="SAM" id="MobiDB-lite"/>
    </source>
</evidence>
<feature type="region of interest" description="Disordered" evidence="1">
    <location>
        <begin position="310"/>
        <end position="372"/>
    </location>
</feature>
<feature type="compositionally biased region" description="Low complexity" evidence="1">
    <location>
        <begin position="312"/>
        <end position="327"/>
    </location>
</feature>
<dbReference type="AlphaFoldDB" id="A0A914WWT8"/>